<evidence type="ECO:0000256" key="1">
    <source>
        <dbReference type="SAM" id="MobiDB-lite"/>
    </source>
</evidence>
<dbReference type="Proteomes" id="UP000024635">
    <property type="component" value="Unassembled WGS sequence"/>
</dbReference>
<dbReference type="EMBL" id="JARK01000148">
    <property type="protein sequence ID" value="EYC41995.1"/>
    <property type="molecule type" value="Genomic_DNA"/>
</dbReference>
<dbReference type="AlphaFoldDB" id="A0A016WQR7"/>
<sequence length="109" mass="12828">MCVWLPLNSSRSIAVSVAVVVDTSDRPSPLSSTTATDRRRCRRHAVVDPDRRQRRRPPRQRSRPEFDTIRNKDLRAFCRSGIFLNKQKHFQFETSKRKNTPLKHAQRIM</sequence>
<keyword evidence="3" id="KW-1185">Reference proteome</keyword>
<protein>
    <submittedName>
        <fullName evidence="2">Uncharacterized protein</fullName>
    </submittedName>
</protein>
<reference evidence="3" key="1">
    <citation type="journal article" date="2015" name="Nat. Genet.">
        <title>The genome and transcriptome of the zoonotic hookworm Ancylostoma ceylanicum identify infection-specific gene families.</title>
        <authorList>
            <person name="Schwarz E.M."/>
            <person name="Hu Y."/>
            <person name="Antoshechkin I."/>
            <person name="Miller M.M."/>
            <person name="Sternberg P.W."/>
            <person name="Aroian R.V."/>
        </authorList>
    </citation>
    <scope>NUCLEOTIDE SEQUENCE</scope>
    <source>
        <strain evidence="3">HY135</strain>
    </source>
</reference>
<feature type="region of interest" description="Disordered" evidence="1">
    <location>
        <begin position="24"/>
        <end position="67"/>
    </location>
</feature>
<evidence type="ECO:0000313" key="2">
    <source>
        <dbReference type="EMBL" id="EYC41995.1"/>
    </source>
</evidence>
<accession>A0A016WQR7</accession>
<proteinExistence type="predicted"/>
<feature type="compositionally biased region" description="Basic residues" evidence="1">
    <location>
        <begin position="52"/>
        <end position="61"/>
    </location>
</feature>
<evidence type="ECO:0000313" key="3">
    <source>
        <dbReference type="Proteomes" id="UP000024635"/>
    </source>
</evidence>
<gene>
    <name evidence="2" type="primary">Acey_s0548.g3285</name>
    <name evidence="2" type="ORF">Y032_0548g3285</name>
</gene>
<organism evidence="2 3">
    <name type="scientific">Ancylostoma ceylanicum</name>
    <dbReference type="NCBI Taxonomy" id="53326"/>
    <lineage>
        <taxon>Eukaryota</taxon>
        <taxon>Metazoa</taxon>
        <taxon>Ecdysozoa</taxon>
        <taxon>Nematoda</taxon>
        <taxon>Chromadorea</taxon>
        <taxon>Rhabditida</taxon>
        <taxon>Rhabditina</taxon>
        <taxon>Rhabditomorpha</taxon>
        <taxon>Strongyloidea</taxon>
        <taxon>Ancylostomatidae</taxon>
        <taxon>Ancylostomatinae</taxon>
        <taxon>Ancylostoma</taxon>
    </lineage>
</organism>
<comment type="caution">
    <text evidence="2">The sequence shown here is derived from an EMBL/GenBank/DDBJ whole genome shotgun (WGS) entry which is preliminary data.</text>
</comment>
<name>A0A016WQR7_9BILA</name>